<accession>A0AAV3S2I1</accession>
<gene>
    <name evidence="1" type="ORF">LIER_34190</name>
</gene>
<organism evidence="1 2">
    <name type="scientific">Lithospermum erythrorhizon</name>
    <name type="common">Purple gromwell</name>
    <name type="synonym">Lithospermum officinale var. erythrorhizon</name>
    <dbReference type="NCBI Taxonomy" id="34254"/>
    <lineage>
        <taxon>Eukaryota</taxon>
        <taxon>Viridiplantae</taxon>
        <taxon>Streptophyta</taxon>
        <taxon>Embryophyta</taxon>
        <taxon>Tracheophyta</taxon>
        <taxon>Spermatophyta</taxon>
        <taxon>Magnoliopsida</taxon>
        <taxon>eudicotyledons</taxon>
        <taxon>Gunneridae</taxon>
        <taxon>Pentapetalae</taxon>
        <taxon>asterids</taxon>
        <taxon>lamiids</taxon>
        <taxon>Boraginales</taxon>
        <taxon>Boraginaceae</taxon>
        <taxon>Boraginoideae</taxon>
        <taxon>Lithospermeae</taxon>
        <taxon>Lithospermum</taxon>
    </lineage>
</organism>
<dbReference type="EMBL" id="BAABME010014156">
    <property type="protein sequence ID" value="GAA0186902.1"/>
    <property type="molecule type" value="Genomic_DNA"/>
</dbReference>
<dbReference type="PANTHER" id="PTHR34956">
    <property type="entry name" value="OS05G0397300 PROTEIN"/>
    <property type="match status" value="1"/>
</dbReference>
<dbReference type="PANTHER" id="PTHR34956:SF1">
    <property type="entry name" value="DUF4005 DOMAIN-CONTAINING PROTEIN"/>
    <property type="match status" value="1"/>
</dbReference>
<proteinExistence type="predicted"/>
<sequence>MISVQSKLSNSHTLQSLNFYALKMCSHIEFADDENDAFYNELRRQVLLLISEDEETHDSKHTMEVSKERKNANFSALMQQGCLFNWEGTEMKPVPMCISNLWKPGNGTGVFIPCVSNFRQIYKPRRRMNGRRKEHTKR</sequence>
<comment type="caution">
    <text evidence="1">The sequence shown here is derived from an EMBL/GenBank/DDBJ whole genome shotgun (WGS) entry which is preliminary data.</text>
</comment>
<keyword evidence="2" id="KW-1185">Reference proteome</keyword>
<dbReference type="AlphaFoldDB" id="A0AAV3S2I1"/>
<evidence type="ECO:0000313" key="2">
    <source>
        <dbReference type="Proteomes" id="UP001454036"/>
    </source>
</evidence>
<dbReference type="Proteomes" id="UP001454036">
    <property type="component" value="Unassembled WGS sequence"/>
</dbReference>
<protein>
    <submittedName>
        <fullName evidence="1">Uncharacterized protein</fullName>
    </submittedName>
</protein>
<evidence type="ECO:0000313" key="1">
    <source>
        <dbReference type="EMBL" id="GAA0186902.1"/>
    </source>
</evidence>
<reference evidence="1 2" key="1">
    <citation type="submission" date="2024-01" db="EMBL/GenBank/DDBJ databases">
        <title>The complete chloroplast genome sequence of Lithospermum erythrorhizon: insights into the phylogenetic relationship among Boraginaceae species and the maternal lineages of purple gromwells.</title>
        <authorList>
            <person name="Okada T."/>
            <person name="Watanabe K."/>
        </authorList>
    </citation>
    <scope>NUCLEOTIDE SEQUENCE [LARGE SCALE GENOMIC DNA]</scope>
</reference>
<name>A0AAV3S2I1_LITER</name>